<evidence type="ECO:0000256" key="1">
    <source>
        <dbReference type="SAM" id="Phobius"/>
    </source>
</evidence>
<feature type="transmembrane region" description="Helical" evidence="1">
    <location>
        <begin position="40"/>
        <end position="61"/>
    </location>
</feature>
<dbReference type="Proteomes" id="UP001066276">
    <property type="component" value="Chromosome 2_1"/>
</dbReference>
<protein>
    <submittedName>
        <fullName evidence="2">Uncharacterized protein</fullName>
    </submittedName>
</protein>
<proteinExistence type="predicted"/>
<evidence type="ECO:0000313" key="3">
    <source>
        <dbReference type="Proteomes" id="UP001066276"/>
    </source>
</evidence>
<accession>A0AAV7VH88</accession>
<gene>
    <name evidence="2" type="ORF">NDU88_004792</name>
</gene>
<keyword evidence="1" id="KW-1133">Transmembrane helix</keyword>
<organism evidence="2 3">
    <name type="scientific">Pleurodeles waltl</name>
    <name type="common">Iberian ribbed newt</name>
    <dbReference type="NCBI Taxonomy" id="8319"/>
    <lineage>
        <taxon>Eukaryota</taxon>
        <taxon>Metazoa</taxon>
        <taxon>Chordata</taxon>
        <taxon>Craniata</taxon>
        <taxon>Vertebrata</taxon>
        <taxon>Euteleostomi</taxon>
        <taxon>Amphibia</taxon>
        <taxon>Batrachia</taxon>
        <taxon>Caudata</taxon>
        <taxon>Salamandroidea</taxon>
        <taxon>Salamandridae</taxon>
        <taxon>Pleurodelinae</taxon>
        <taxon>Pleurodeles</taxon>
    </lineage>
</organism>
<dbReference type="AlphaFoldDB" id="A0AAV7VH88"/>
<comment type="caution">
    <text evidence="2">The sequence shown here is derived from an EMBL/GenBank/DDBJ whole genome shotgun (WGS) entry which is preliminary data.</text>
</comment>
<dbReference type="EMBL" id="JANPWB010000003">
    <property type="protein sequence ID" value="KAJ1200974.1"/>
    <property type="molecule type" value="Genomic_DNA"/>
</dbReference>
<reference evidence="2" key="1">
    <citation type="journal article" date="2022" name="bioRxiv">
        <title>Sequencing and chromosome-scale assembly of the giantPleurodeles waltlgenome.</title>
        <authorList>
            <person name="Brown T."/>
            <person name="Elewa A."/>
            <person name="Iarovenko S."/>
            <person name="Subramanian E."/>
            <person name="Araus A.J."/>
            <person name="Petzold A."/>
            <person name="Susuki M."/>
            <person name="Suzuki K.-i.T."/>
            <person name="Hayashi T."/>
            <person name="Toyoda A."/>
            <person name="Oliveira C."/>
            <person name="Osipova E."/>
            <person name="Leigh N.D."/>
            <person name="Simon A."/>
            <person name="Yun M.H."/>
        </authorList>
    </citation>
    <scope>NUCLEOTIDE SEQUENCE</scope>
    <source>
        <strain evidence="2">20211129_DDA</strain>
        <tissue evidence="2">Liver</tissue>
    </source>
</reference>
<keyword evidence="1" id="KW-0812">Transmembrane</keyword>
<evidence type="ECO:0000313" key="2">
    <source>
        <dbReference type="EMBL" id="KAJ1200974.1"/>
    </source>
</evidence>
<name>A0AAV7VH88_PLEWA</name>
<sequence>MSGRRRTSPYDEFPIELSPDTPVSWNIYDPVYLYLQCRDVFVLTGIVPFRVIVVFPVLIGYPLCPELLSLKAAPKGKCFQSYAQFWFPGLSRQRATNSSLGGLLTFVVRARDMPYRPSPKILS</sequence>
<keyword evidence="3" id="KW-1185">Reference proteome</keyword>
<keyword evidence="1" id="KW-0472">Membrane</keyword>